<dbReference type="PATRIC" id="fig|94132.3.peg.187"/>
<organism evidence="2 3">
    <name type="scientific">Ramlibacter tataouinensis</name>
    <dbReference type="NCBI Taxonomy" id="94132"/>
    <lineage>
        <taxon>Bacteria</taxon>
        <taxon>Pseudomonadati</taxon>
        <taxon>Pseudomonadota</taxon>
        <taxon>Betaproteobacteria</taxon>
        <taxon>Burkholderiales</taxon>
        <taxon>Comamonadaceae</taxon>
        <taxon>Ramlibacter</taxon>
    </lineage>
</organism>
<sequence>MSRLLRTLSYAWPAPYTCAGLVFGLLVIAFGGSARVRRGTLEFGGGALGRWIGRSRIPFGAITIGHVVLGLDHLMLDRVRNHEQVHVRQYERWGPLFVPAYLLASAIAWMLGGDLYRDNVFEREAFDKARG</sequence>
<keyword evidence="1" id="KW-0472">Membrane</keyword>
<evidence type="ECO:0000256" key="1">
    <source>
        <dbReference type="SAM" id="Phobius"/>
    </source>
</evidence>
<dbReference type="OrthoDB" id="274512at2"/>
<accession>A0A127JNX3</accession>
<evidence type="ECO:0000313" key="3">
    <source>
        <dbReference type="Proteomes" id="UP000070433"/>
    </source>
</evidence>
<evidence type="ECO:0008006" key="4">
    <source>
        <dbReference type="Google" id="ProtNLM"/>
    </source>
</evidence>
<keyword evidence="3" id="KW-1185">Reference proteome</keyword>
<keyword evidence="1" id="KW-1133">Transmembrane helix</keyword>
<evidence type="ECO:0000313" key="2">
    <source>
        <dbReference type="EMBL" id="AMO21698.1"/>
    </source>
</evidence>
<feature type="transmembrane region" description="Helical" evidence="1">
    <location>
        <begin position="12"/>
        <end position="36"/>
    </location>
</feature>
<keyword evidence="1" id="KW-0812">Transmembrane</keyword>
<dbReference type="AlphaFoldDB" id="A0A127JNX3"/>
<protein>
    <recommendedName>
        <fullName evidence="4">Signal peptide prediction</fullName>
    </recommendedName>
</protein>
<dbReference type="Proteomes" id="UP000070433">
    <property type="component" value="Chromosome"/>
</dbReference>
<feature type="transmembrane region" description="Helical" evidence="1">
    <location>
        <begin position="96"/>
        <end position="116"/>
    </location>
</feature>
<dbReference type="EMBL" id="CP010951">
    <property type="protein sequence ID" value="AMO21698.1"/>
    <property type="molecule type" value="Genomic_DNA"/>
</dbReference>
<name>A0A127JNX3_9BURK</name>
<proteinExistence type="predicted"/>
<gene>
    <name evidence="2" type="ORF">UC35_00940</name>
</gene>
<dbReference type="RefSeq" id="WP_061495206.1">
    <property type="nucleotide sequence ID" value="NZ_CP010951.1"/>
</dbReference>
<reference evidence="2 3" key="1">
    <citation type="journal article" date="2014" name="Int. J. Syst. Evol. Microbiol.">
        <title>Ramlibacter solisilvae sp. nov., isolated from forest soil, and emended description of the genus Ramlibacter.</title>
        <authorList>
            <person name="Lee H.J."/>
            <person name="Lee S.H."/>
            <person name="Lee S.S."/>
            <person name="Lee J.S."/>
            <person name="Kim Y."/>
            <person name="Kim S.C."/>
            <person name="Jeon C.O."/>
        </authorList>
    </citation>
    <scope>NUCLEOTIDE SEQUENCE [LARGE SCALE GENOMIC DNA]</scope>
    <source>
        <strain evidence="2 3">5-10</strain>
    </source>
</reference>